<organism evidence="2 3">
    <name type="scientific">Engelhardtia mirabilis</name>
    <dbReference type="NCBI Taxonomy" id="2528011"/>
    <lineage>
        <taxon>Bacteria</taxon>
        <taxon>Pseudomonadati</taxon>
        <taxon>Planctomycetota</taxon>
        <taxon>Planctomycetia</taxon>
        <taxon>Planctomycetia incertae sedis</taxon>
        <taxon>Engelhardtia</taxon>
    </lineage>
</organism>
<dbReference type="KEGG" id="pbap:Pla133_19830"/>
<dbReference type="SUPFAM" id="SSF55729">
    <property type="entry name" value="Acyl-CoA N-acyltransferases (Nat)"/>
    <property type="match status" value="1"/>
</dbReference>
<dbReference type="PROSITE" id="PS51186">
    <property type="entry name" value="GNAT"/>
    <property type="match status" value="1"/>
</dbReference>
<evidence type="ECO:0000259" key="1">
    <source>
        <dbReference type="PROSITE" id="PS51186"/>
    </source>
</evidence>
<dbReference type="GO" id="GO:0030649">
    <property type="term" value="P:aminoglycoside antibiotic catabolic process"/>
    <property type="evidence" value="ECO:0007669"/>
    <property type="project" value="TreeGrafter"/>
</dbReference>
<dbReference type="Gene3D" id="3.40.630.30">
    <property type="match status" value="1"/>
</dbReference>
<accession>A0A518BIU8</accession>
<dbReference type="PANTHER" id="PTHR37817">
    <property type="entry name" value="N-ACETYLTRANSFERASE EIS"/>
    <property type="match status" value="1"/>
</dbReference>
<keyword evidence="3" id="KW-1185">Reference proteome</keyword>
<protein>
    <recommendedName>
        <fullName evidence="1">N-acetyltransferase domain-containing protein</fullName>
    </recommendedName>
</protein>
<reference evidence="2 3" key="1">
    <citation type="submission" date="2019-02" db="EMBL/GenBank/DDBJ databases">
        <title>Deep-cultivation of Planctomycetes and their phenomic and genomic characterization uncovers novel biology.</title>
        <authorList>
            <person name="Wiegand S."/>
            <person name="Jogler M."/>
            <person name="Boedeker C."/>
            <person name="Pinto D."/>
            <person name="Vollmers J."/>
            <person name="Rivas-Marin E."/>
            <person name="Kohn T."/>
            <person name="Peeters S.H."/>
            <person name="Heuer A."/>
            <person name="Rast P."/>
            <person name="Oberbeckmann S."/>
            <person name="Bunk B."/>
            <person name="Jeske O."/>
            <person name="Meyerdierks A."/>
            <person name="Storesund J.E."/>
            <person name="Kallscheuer N."/>
            <person name="Luecker S."/>
            <person name="Lage O.M."/>
            <person name="Pohl T."/>
            <person name="Merkel B.J."/>
            <person name="Hornburger P."/>
            <person name="Mueller R.-W."/>
            <person name="Bruemmer F."/>
            <person name="Labrenz M."/>
            <person name="Spormann A.M."/>
            <person name="Op den Camp H."/>
            <person name="Overmann J."/>
            <person name="Amann R."/>
            <person name="Jetten M.S.M."/>
            <person name="Mascher T."/>
            <person name="Medema M.H."/>
            <person name="Devos D.P."/>
            <person name="Kaster A.-K."/>
            <person name="Ovreas L."/>
            <person name="Rohde M."/>
            <person name="Galperin M.Y."/>
            <person name="Jogler C."/>
        </authorList>
    </citation>
    <scope>NUCLEOTIDE SEQUENCE [LARGE SCALE GENOMIC DNA]</scope>
    <source>
        <strain evidence="2 3">Pla133</strain>
    </source>
</reference>
<dbReference type="Pfam" id="PF13527">
    <property type="entry name" value="Acetyltransf_9"/>
    <property type="match status" value="1"/>
</dbReference>
<dbReference type="InterPro" id="IPR051554">
    <property type="entry name" value="Acetyltransferase_Eis"/>
</dbReference>
<gene>
    <name evidence="2" type="ORF">Pla133_19830</name>
</gene>
<sequence>MTIEIVPASPGRDPRVRELLDHAFERADQESRLVARLEAEHPAFDPELALLALDGGRPLGWALFLPRQLRLRGSWVTMAVSSPFVVRAEARGSGVGRALLERGRELCLARGVRGAVVLGGRAFFGRQGYAPAFRLHAVQVRTEDLPAPSAEGWRSLAAQDLNWLPGLLERSYRGAPGYERRAPAALDWESAIPTGHCHVLERDGLPVAQLRFRTDGSFNVRECAAADADAVESLLRYLRFQAEAHNAGGLDVHVPPPHPVARALFHRGALACSSAFGDEAQLGVFDWAGLVRDTADSWSSGLRSADGGPLSIAVDGQELRVAIGAEGLEVSTGREPGSHLHVPNGWGGSLVTGHRSERDLADNPEVLARSELDHRGWARVRALFAPAEPCWPYAPIFEIADT</sequence>
<proteinExistence type="predicted"/>
<dbReference type="GO" id="GO:0034069">
    <property type="term" value="F:aminoglycoside N-acetyltransferase activity"/>
    <property type="evidence" value="ECO:0007669"/>
    <property type="project" value="TreeGrafter"/>
</dbReference>
<dbReference type="InterPro" id="IPR000182">
    <property type="entry name" value="GNAT_dom"/>
</dbReference>
<evidence type="ECO:0000313" key="3">
    <source>
        <dbReference type="Proteomes" id="UP000316921"/>
    </source>
</evidence>
<evidence type="ECO:0000313" key="2">
    <source>
        <dbReference type="EMBL" id="QDU66907.1"/>
    </source>
</evidence>
<dbReference type="AlphaFoldDB" id="A0A518BIU8"/>
<dbReference type="PANTHER" id="PTHR37817:SF1">
    <property type="entry name" value="N-ACETYLTRANSFERASE EIS"/>
    <property type="match status" value="1"/>
</dbReference>
<dbReference type="Proteomes" id="UP000316921">
    <property type="component" value="Chromosome"/>
</dbReference>
<dbReference type="InterPro" id="IPR016181">
    <property type="entry name" value="Acyl_CoA_acyltransferase"/>
</dbReference>
<dbReference type="RefSeq" id="WP_145064709.1">
    <property type="nucleotide sequence ID" value="NZ_CP036287.1"/>
</dbReference>
<dbReference type="EMBL" id="CP036287">
    <property type="protein sequence ID" value="QDU66907.1"/>
    <property type="molecule type" value="Genomic_DNA"/>
</dbReference>
<dbReference type="CDD" id="cd04301">
    <property type="entry name" value="NAT_SF"/>
    <property type="match status" value="1"/>
</dbReference>
<feature type="domain" description="N-acetyltransferase" evidence="1">
    <location>
        <begin position="3"/>
        <end position="148"/>
    </location>
</feature>
<name>A0A518BIU8_9BACT</name>